<evidence type="ECO:0000313" key="6">
    <source>
        <dbReference type="Proteomes" id="UP000664940"/>
    </source>
</evidence>
<dbReference type="InterPro" id="IPR042920">
    <property type="entry name" value="IZUMO2"/>
</dbReference>
<dbReference type="Pfam" id="PF15005">
    <property type="entry name" value="IZUMO"/>
    <property type="match status" value="1"/>
</dbReference>
<feature type="transmembrane region" description="Helical" evidence="3">
    <location>
        <begin position="187"/>
        <end position="212"/>
    </location>
</feature>
<evidence type="ECO:0000313" key="5">
    <source>
        <dbReference type="EMBL" id="KAF6077847.1"/>
    </source>
</evidence>
<keyword evidence="2 4" id="KW-0732">Signal</keyword>
<dbReference type="AlphaFoldDB" id="A0A833YIP5"/>
<dbReference type="Proteomes" id="UP000664940">
    <property type="component" value="Unassembled WGS sequence"/>
</dbReference>
<evidence type="ECO:0000256" key="4">
    <source>
        <dbReference type="SAM" id="SignalP"/>
    </source>
</evidence>
<organism evidence="5 6">
    <name type="scientific">Phyllostomus discolor</name>
    <name type="common">pale spear-nosed bat</name>
    <dbReference type="NCBI Taxonomy" id="89673"/>
    <lineage>
        <taxon>Eukaryota</taxon>
        <taxon>Metazoa</taxon>
        <taxon>Chordata</taxon>
        <taxon>Craniata</taxon>
        <taxon>Vertebrata</taxon>
        <taxon>Euteleostomi</taxon>
        <taxon>Mammalia</taxon>
        <taxon>Eutheria</taxon>
        <taxon>Laurasiatheria</taxon>
        <taxon>Chiroptera</taxon>
        <taxon>Yangochiroptera</taxon>
        <taxon>Phyllostomidae</taxon>
        <taxon>Phyllostominae</taxon>
        <taxon>Phyllostomus</taxon>
    </lineage>
</organism>
<comment type="similarity">
    <text evidence="1">Belongs to the Izumo family.</text>
</comment>
<accession>A0A833YIP5</accession>
<gene>
    <name evidence="5" type="ORF">HJG60_006980</name>
</gene>
<evidence type="ECO:0000256" key="3">
    <source>
        <dbReference type="SAM" id="Phobius"/>
    </source>
</evidence>
<feature type="chain" id="PRO_5033028638" evidence="4">
    <location>
        <begin position="22"/>
        <end position="221"/>
    </location>
</feature>
<keyword evidence="3" id="KW-1133">Transmembrane helix</keyword>
<proteinExistence type="inferred from homology"/>
<dbReference type="PANTHER" id="PTHR47745">
    <property type="entry name" value="IZUMO SPERM-EGG FUSION PROTEIN 2"/>
    <property type="match status" value="1"/>
</dbReference>
<reference evidence="5 6" key="1">
    <citation type="journal article" date="2020" name="Nature">
        <title>Six reference-quality genomes reveal evolution of bat adaptations.</title>
        <authorList>
            <person name="Jebb D."/>
            <person name="Huang Z."/>
            <person name="Pippel M."/>
            <person name="Hughes G.M."/>
            <person name="Lavrichenko K."/>
            <person name="Devanna P."/>
            <person name="Winkler S."/>
            <person name="Jermiin L.S."/>
            <person name="Skirmuntt E.C."/>
            <person name="Katzourakis A."/>
            <person name="Burkitt-Gray L."/>
            <person name="Ray D.A."/>
            <person name="Sullivan K.A.M."/>
            <person name="Roscito J.G."/>
            <person name="Kirilenko B.M."/>
            <person name="Davalos L.M."/>
            <person name="Corthals A.P."/>
            <person name="Power M.L."/>
            <person name="Jones G."/>
            <person name="Ransome R.D."/>
            <person name="Dechmann D.K.N."/>
            <person name="Locatelli A.G."/>
            <person name="Puechmaille S.J."/>
            <person name="Fedrigo O."/>
            <person name="Jarvis E.D."/>
            <person name="Hiller M."/>
            <person name="Vernes S.C."/>
            <person name="Myers E.W."/>
            <person name="Teeling E.C."/>
        </authorList>
    </citation>
    <scope>NUCLEOTIDE SEQUENCE [LARGE SCALE GENOMIC DNA]</scope>
    <source>
        <strain evidence="5">Bat1K_MPI-CBG_1</strain>
    </source>
</reference>
<dbReference type="PANTHER" id="PTHR47745:SF1">
    <property type="entry name" value="IZUMO SPERM-EGG FUSION PROTEIN 2"/>
    <property type="match status" value="1"/>
</dbReference>
<protein>
    <submittedName>
        <fullName evidence="5">IZUMO family member 2</fullName>
    </submittedName>
</protein>
<evidence type="ECO:0000256" key="1">
    <source>
        <dbReference type="ARBA" id="ARBA00009633"/>
    </source>
</evidence>
<dbReference type="EMBL" id="JABVXQ010000014">
    <property type="protein sequence ID" value="KAF6077847.1"/>
    <property type="molecule type" value="Genomic_DNA"/>
</dbReference>
<comment type="caution">
    <text evidence="5">The sequence shown here is derived from an EMBL/GenBank/DDBJ whole genome shotgun (WGS) entry which is preliminary data.</text>
</comment>
<feature type="signal peptide" evidence="4">
    <location>
        <begin position="1"/>
        <end position="21"/>
    </location>
</feature>
<name>A0A833YIP5_9CHIR</name>
<evidence type="ECO:0000256" key="2">
    <source>
        <dbReference type="ARBA" id="ARBA00022729"/>
    </source>
</evidence>
<keyword evidence="3" id="KW-0472">Membrane</keyword>
<sequence length="221" mass="24983">MPLVLALALLVGLSAHGGCGCLQCDTSVRLALRQLRLAIIPSRFRWGQQGARAQALLLGMEGSFFQNYAVKAFVGQVETRHLKLLASFIKTQAKSLRVKSLRDEPLLEELVTLREKVTMRLKRALSVYELKACNHRICHSLKEEVLDCLQCLNVSPKCVKREHCFVDRQPRVALQYDKESIHPQKQALLGIILSLFLAIFAFVVIVASAITYRQNRKFLLQ</sequence>
<keyword evidence="3" id="KW-0812">Transmembrane</keyword>
<dbReference type="InterPro" id="IPR029389">
    <property type="entry name" value="IZUMO"/>
</dbReference>